<dbReference type="InterPro" id="IPR023606">
    <property type="entry name" value="CoA-Trfase_III_dom_1_sf"/>
</dbReference>
<proteinExistence type="predicted"/>
<name>A0A382FFG6_9ZZZZ</name>
<dbReference type="EMBL" id="UINC01049222">
    <property type="protein sequence ID" value="SVB60731.1"/>
    <property type="molecule type" value="Genomic_DNA"/>
</dbReference>
<evidence type="ECO:0000313" key="1">
    <source>
        <dbReference type="EMBL" id="SVB60731.1"/>
    </source>
</evidence>
<dbReference type="Gene3D" id="3.40.50.10540">
    <property type="entry name" value="Crotonobetainyl-coa:carnitine coa-transferase, domain 1"/>
    <property type="match status" value="1"/>
</dbReference>
<evidence type="ECO:0008006" key="2">
    <source>
        <dbReference type="Google" id="ProtNLM"/>
    </source>
</evidence>
<accession>A0A382FFG6</accession>
<reference evidence="1" key="1">
    <citation type="submission" date="2018-05" db="EMBL/GenBank/DDBJ databases">
        <authorList>
            <person name="Lanie J.A."/>
            <person name="Ng W.-L."/>
            <person name="Kazmierczak K.M."/>
            <person name="Andrzejewski T.M."/>
            <person name="Davidsen T.M."/>
            <person name="Wayne K.J."/>
            <person name="Tettelin H."/>
            <person name="Glass J.I."/>
            <person name="Rusch D."/>
            <person name="Podicherti R."/>
            <person name="Tsui H.-C.T."/>
            <person name="Winkler M.E."/>
        </authorList>
    </citation>
    <scope>NUCLEOTIDE SEQUENCE</scope>
</reference>
<gene>
    <name evidence="1" type="ORF">METZ01_LOCUS213585</name>
</gene>
<dbReference type="AlphaFoldDB" id="A0A382FFG6"/>
<feature type="non-terminal residue" evidence="1">
    <location>
        <position position="1"/>
    </location>
</feature>
<protein>
    <recommendedName>
        <fullName evidence="2">Carnitine dehydratase</fullName>
    </recommendedName>
</protein>
<sequence>EKMAPSLGENTEEILIDRLGYSWDDISSLQDEGIIL</sequence>
<organism evidence="1">
    <name type="scientific">marine metagenome</name>
    <dbReference type="NCBI Taxonomy" id="408172"/>
    <lineage>
        <taxon>unclassified sequences</taxon>
        <taxon>metagenomes</taxon>
        <taxon>ecological metagenomes</taxon>
    </lineage>
</organism>
<dbReference type="SUPFAM" id="SSF89796">
    <property type="entry name" value="CoA-transferase family III (CaiB/BaiF)"/>
    <property type="match status" value="1"/>
</dbReference>